<evidence type="ECO:0000313" key="2">
    <source>
        <dbReference type="EMBL" id="MDA3613894.1"/>
    </source>
</evidence>
<name>A0ABT4UGD9_9BACT</name>
<protein>
    <submittedName>
        <fullName evidence="2">Type IX secretion system membrane protein PorP/SprF</fullName>
    </submittedName>
</protein>
<dbReference type="RefSeq" id="WP_407030224.1">
    <property type="nucleotide sequence ID" value="NZ_JAQGEF010000003.1"/>
</dbReference>
<keyword evidence="1" id="KW-0732">Signal</keyword>
<dbReference type="Proteomes" id="UP001210231">
    <property type="component" value="Unassembled WGS sequence"/>
</dbReference>
<organism evidence="2 3">
    <name type="scientific">Polluticaenibacter yanchengensis</name>
    <dbReference type="NCBI Taxonomy" id="3014562"/>
    <lineage>
        <taxon>Bacteria</taxon>
        <taxon>Pseudomonadati</taxon>
        <taxon>Bacteroidota</taxon>
        <taxon>Chitinophagia</taxon>
        <taxon>Chitinophagales</taxon>
        <taxon>Chitinophagaceae</taxon>
        <taxon>Polluticaenibacter</taxon>
    </lineage>
</organism>
<evidence type="ECO:0000313" key="3">
    <source>
        <dbReference type="Proteomes" id="UP001210231"/>
    </source>
</evidence>
<sequence length="303" mass="33361">MALKYIKATALSFIASVALFNQASAQQIFKISQFTQHNFLYNPAAAGAAENSSVGVAYRSQWSGIDGGPKTVFAYGDHFISGKSIGIAPVIYSDKTGPTSRTGGQVNVSYAMKLNDRSRLHLGLGADILQYKIDMNKIGEYIPNDPLLASSGTTTKADASFGVYYTSPKLSGGIGIQNLIQSKLGFVKTDAKVTDGKLYRHYFAMANYKIQMDEVNTLTPTMLIKYMPNAPTEYEVGARFEHDNLISFGANWCYRQMVNFQVGVKVAKKFQIGYCYEVYNSPINVFSTGGNAHEVLLRYNFIK</sequence>
<reference evidence="2 3" key="1">
    <citation type="submission" date="2022-12" db="EMBL/GenBank/DDBJ databases">
        <title>Chitinophagaceae gen. sp. nov., a new member of the family Chitinophagaceae, isolated from soil in a chemical factory.</title>
        <authorList>
            <person name="Ke Z."/>
        </authorList>
    </citation>
    <scope>NUCLEOTIDE SEQUENCE [LARGE SCALE GENOMIC DNA]</scope>
    <source>
        <strain evidence="2 3">LY-5</strain>
    </source>
</reference>
<feature type="chain" id="PRO_5047216118" evidence="1">
    <location>
        <begin position="26"/>
        <end position="303"/>
    </location>
</feature>
<proteinExistence type="predicted"/>
<dbReference type="InterPro" id="IPR019861">
    <property type="entry name" value="PorP/SprF_Bacteroidetes"/>
</dbReference>
<dbReference type="EMBL" id="JAQGEF010000003">
    <property type="protein sequence ID" value="MDA3613894.1"/>
    <property type="molecule type" value="Genomic_DNA"/>
</dbReference>
<keyword evidence="3" id="KW-1185">Reference proteome</keyword>
<feature type="signal peptide" evidence="1">
    <location>
        <begin position="1"/>
        <end position="25"/>
    </location>
</feature>
<dbReference type="NCBIfam" id="TIGR03519">
    <property type="entry name" value="T9SS_PorP_fam"/>
    <property type="match status" value="1"/>
</dbReference>
<dbReference type="Pfam" id="PF11751">
    <property type="entry name" value="PorP_SprF"/>
    <property type="match status" value="1"/>
</dbReference>
<comment type="caution">
    <text evidence="2">The sequence shown here is derived from an EMBL/GenBank/DDBJ whole genome shotgun (WGS) entry which is preliminary data.</text>
</comment>
<accession>A0ABT4UGD9</accession>
<gene>
    <name evidence="2" type="ORF">O3P16_03680</name>
</gene>
<evidence type="ECO:0000256" key="1">
    <source>
        <dbReference type="SAM" id="SignalP"/>
    </source>
</evidence>